<reference evidence="2" key="1">
    <citation type="journal article" date="2019" name="PLoS Negl. Trop. Dis.">
        <title>Revisiting the worldwide diversity of Leptospira species in the environment.</title>
        <authorList>
            <person name="Vincent A.T."/>
            <person name="Schiettekatte O."/>
            <person name="Bourhy P."/>
            <person name="Veyrier F.J."/>
            <person name="Picardeau M."/>
        </authorList>
    </citation>
    <scope>NUCLEOTIDE SEQUENCE [LARGE SCALE GENOMIC DNA]</scope>
    <source>
        <strain evidence="2">201400974</strain>
    </source>
</reference>
<evidence type="ECO:0000259" key="1">
    <source>
        <dbReference type="Pfam" id="PF12706"/>
    </source>
</evidence>
<comment type="caution">
    <text evidence="2">The sequence shown here is derived from an EMBL/GenBank/DDBJ whole genome shotgun (WGS) entry which is preliminary data.</text>
</comment>
<name>A0A4R9LRG4_9LEPT</name>
<sequence length="376" mass="42438">MKELIMKFKKLGFTIFAIALVLIFCLMQTSCLNSFGGNPEGKRLERIKSSPEFKEDHFENEPFVEMLNGSGYFQVFKRQLFGSEQRVPDSQIPVLTPDPSLFQTPVRPGLRAIWFGHASVLIELDGVRIFTDPVFADKVSPFTSLGPDRFFSPPIPLALLPKIDAVVISHDHYDHLDMSTVQFLKEKGTKFFVPLGIGAHLEKWGVDESQIVELDWWEKGKVGEVEFVCTPAVHYSGRGLFNRKSTLWSSWSLIGPKNKVFVSGDTGYSPHFSEIGKRLGPFNLTAIKIGAYDWSWDGIHMNPEDAVRANSDVNGKTMLPVHWGTFNLAIHEWKEPIIRTLKAANESKANLVTPKPGQVVEIGLPFHSEPWWENLK</sequence>
<dbReference type="Gene3D" id="3.60.15.10">
    <property type="entry name" value="Ribonuclease Z/Hydroxyacylglutathione hydrolase-like"/>
    <property type="match status" value="1"/>
</dbReference>
<dbReference type="SUPFAM" id="SSF56281">
    <property type="entry name" value="Metallo-hydrolase/oxidoreductase"/>
    <property type="match status" value="1"/>
</dbReference>
<dbReference type="OrthoDB" id="9805728at2"/>
<dbReference type="GO" id="GO:0005737">
    <property type="term" value="C:cytoplasm"/>
    <property type="evidence" value="ECO:0007669"/>
    <property type="project" value="TreeGrafter"/>
</dbReference>
<dbReference type="AlphaFoldDB" id="A0A4R9LRG4"/>
<evidence type="ECO:0000313" key="3">
    <source>
        <dbReference type="Proteomes" id="UP000298264"/>
    </source>
</evidence>
<dbReference type="Proteomes" id="UP000298264">
    <property type="component" value="Unassembled WGS sequence"/>
</dbReference>
<accession>A0A4R9LRG4</accession>
<keyword evidence="3" id="KW-1185">Reference proteome</keyword>
<evidence type="ECO:0000313" key="2">
    <source>
        <dbReference type="EMBL" id="TGN13398.1"/>
    </source>
</evidence>
<proteinExistence type="predicted"/>
<organism evidence="2 3">
    <name type="scientific">Leptospira ilyithenensis</name>
    <dbReference type="NCBI Taxonomy" id="2484901"/>
    <lineage>
        <taxon>Bacteria</taxon>
        <taxon>Pseudomonadati</taxon>
        <taxon>Spirochaetota</taxon>
        <taxon>Spirochaetia</taxon>
        <taxon>Leptospirales</taxon>
        <taxon>Leptospiraceae</taxon>
        <taxon>Leptospira</taxon>
    </lineage>
</organism>
<dbReference type="InterPro" id="IPR036866">
    <property type="entry name" value="RibonucZ/Hydroxyglut_hydro"/>
</dbReference>
<dbReference type="EMBL" id="RQHV01000029">
    <property type="protein sequence ID" value="TGN13398.1"/>
    <property type="molecule type" value="Genomic_DNA"/>
</dbReference>
<protein>
    <recommendedName>
        <fullName evidence="1">Metallo-beta-lactamase domain-containing protein</fullName>
    </recommendedName>
</protein>
<dbReference type="Pfam" id="PF12706">
    <property type="entry name" value="Lactamase_B_2"/>
    <property type="match status" value="1"/>
</dbReference>
<dbReference type="PANTHER" id="PTHR15032">
    <property type="entry name" value="N-ACYL-PHOSPHATIDYLETHANOLAMINE-HYDROLYZING PHOSPHOLIPASE D"/>
    <property type="match status" value="1"/>
</dbReference>
<feature type="domain" description="Metallo-beta-lactamase" evidence="1">
    <location>
        <begin position="128"/>
        <end position="323"/>
    </location>
</feature>
<dbReference type="PANTHER" id="PTHR15032:SF4">
    <property type="entry name" value="N-ACYL-PHOSPHATIDYLETHANOLAMINE-HYDROLYZING PHOSPHOLIPASE D"/>
    <property type="match status" value="1"/>
</dbReference>
<dbReference type="InterPro" id="IPR001279">
    <property type="entry name" value="Metallo-B-lactamas"/>
</dbReference>
<gene>
    <name evidence="2" type="ORF">EHS11_03975</name>
</gene>